<name>A0ABS8DBE6_9FIRM</name>
<feature type="region of interest" description="Disordered" evidence="4">
    <location>
        <begin position="184"/>
        <end position="237"/>
    </location>
</feature>
<dbReference type="Gene3D" id="3.30.1120.40">
    <property type="entry name" value="Stage V sporulation protein G"/>
    <property type="match status" value="1"/>
</dbReference>
<accession>A0ABS8DBE6</accession>
<proteinExistence type="predicted"/>
<feature type="compositionally biased region" description="Basic and acidic residues" evidence="4">
    <location>
        <begin position="213"/>
        <end position="224"/>
    </location>
</feature>
<dbReference type="PANTHER" id="PTHR38429:SF1">
    <property type="entry name" value="SEPTATION PROTEIN SPOVG-RELATED"/>
    <property type="match status" value="1"/>
</dbReference>
<comment type="caution">
    <text evidence="6">The sequence shown here is derived from an EMBL/GenBank/DDBJ whole genome shotgun (WGS) entry which is preliminary data.</text>
</comment>
<dbReference type="Pfam" id="PF18842">
    <property type="entry name" value="LPD26"/>
    <property type="match status" value="1"/>
</dbReference>
<evidence type="ECO:0000256" key="3">
    <source>
        <dbReference type="ARBA" id="ARBA00023306"/>
    </source>
</evidence>
<gene>
    <name evidence="6" type="ORF">LIZ65_00460</name>
</gene>
<keyword evidence="1" id="KW-0132">Cell division</keyword>
<organism evidence="6 7">
    <name type="scientific">Bariatricus massiliensis</name>
    <dbReference type="NCBI Taxonomy" id="1745713"/>
    <lineage>
        <taxon>Bacteria</taxon>
        <taxon>Bacillati</taxon>
        <taxon>Bacillota</taxon>
        <taxon>Clostridia</taxon>
        <taxon>Lachnospirales</taxon>
        <taxon>Lachnospiraceae</taxon>
        <taxon>Bariatricus</taxon>
    </lineage>
</organism>
<dbReference type="Proteomes" id="UP001299546">
    <property type="component" value="Unassembled WGS sequence"/>
</dbReference>
<feature type="domain" description="Large polyvalent protein associated" evidence="5">
    <location>
        <begin position="10"/>
        <end position="65"/>
    </location>
</feature>
<dbReference type="EMBL" id="JAJCIS010000001">
    <property type="protein sequence ID" value="MCB7385747.1"/>
    <property type="molecule type" value="Genomic_DNA"/>
</dbReference>
<keyword evidence="3" id="KW-0131">Cell cycle</keyword>
<evidence type="ECO:0000313" key="6">
    <source>
        <dbReference type="EMBL" id="MCB7385747.1"/>
    </source>
</evidence>
<keyword evidence="7" id="KW-1185">Reference proteome</keyword>
<dbReference type="Pfam" id="PF04026">
    <property type="entry name" value="SpoVG"/>
    <property type="match status" value="1"/>
</dbReference>
<feature type="compositionally biased region" description="Basic and acidic residues" evidence="4">
    <location>
        <begin position="71"/>
        <end position="81"/>
    </location>
</feature>
<dbReference type="SUPFAM" id="SSF160537">
    <property type="entry name" value="SpoVG-like"/>
    <property type="match status" value="1"/>
</dbReference>
<sequence length="237" mass="25709">MPRRYQMGADGEMHPAYFGRLPEQFTEADTLHFMADTDIQLSGTVSADTLAAIKAAGYEYRDGDVSPVPGKENHVMSDEKSTGAQAPAQEAEKPAPLKLDVTARAIDPIKNLVGFATVKLNDCFVVEDFKILTGSKGLYVGMPSKPDKSSPSGYRETVKPITADFRKELHGAILGAYEQAVEKLQTRAAAARQAPPPEKQSIKEQLEAGAKQAAKENAERPQKEKPKRAKAAKAAER</sequence>
<evidence type="ECO:0000259" key="5">
    <source>
        <dbReference type="Pfam" id="PF18842"/>
    </source>
</evidence>
<evidence type="ECO:0000313" key="7">
    <source>
        <dbReference type="Proteomes" id="UP001299546"/>
    </source>
</evidence>
<feature type="region of interest" description="Disordered" evidence="4">
    <location>
        <begin position="64"/>
        <end position="93"/>
    </location>
</feature>
<protein>
    <submittedName>
        <fullName evidence="6">Septation protein SpoVG family protein</fullName>
    </submittedName>
</protein>
<dbReference type="InterPro" id="IPR007170">
    <property type="entry name" value="SpoVG"/>
</dbReference>
<dbReference type="InterPro" id="IPR040936">
    <property type="entry name" value="LPD26"/>
</dbReference>
<dbReference type="InterPro" id="IPR036751">
    <property type="entry name" value="SpoVG_sf"/>
</dbReference>
<dbReference type="PANTHER" id="PTHR38429">
    <property type="entry name" value="SEPTATION PROTEIN SPOVG-RELATED"/>
    <property type="match status" value="1"/>
</dbReference>
<dbReference type="RefSeq" id="WP_066731636.1">
    <property type="nucleotide sequence ID" value="NZ_JAJCIQ010000001.1"/>
</dbReference>
<keyword evidence="2" id="KW-0717">Septation</keyword>
<reference evidence="6 7" key="1">
    <citation type="submission" date="2021-10" db="EMBL/GenBank/DDBJ databases">
        <title>Collection of gut derived symbiotic bacterial strains cultured from healthy donors.</title>
        <authorList>
            <person name="Lin H."/>
            <person name="Littmann E."/>
            <person name="Kohout C."/>
            <person name="Pamer E.G."/>
        </authorList>
    </citation>
    <scope>NUCLEOTIDE SEQUENCE [LARGE SCALE GENOMIC DNA]</scope>
    <source>
        <strain evidence="6 7">DFI.1.165</strain>
    </source>
</reference>
<evidence type="ECO:0000256" key="2">
    <source>
        <dbReference type="ARBA" id="ARBA00023210"/>
    </source>
</evidence>
<evidence type="ECO:0000256" key="4">
    <source>
        <dbReference type="SAM" id="MobiDB-lite"/>
    </source>
</evidence>
<evidence type="ECO:0000256" key="1">
    <source>
        <dbReference type="ARBA" id="ARBA00022618"/>
    </source>
</evidence>